<dbReference type="InterPro" id="IPR050222">
    <property type="entry name" value="MATE_MdtK"/>
</dbReference>
<feature type="transmembrane region" description="Helical" evidence="13">
    <location>
        <begin position="51"/>
        <end position="80"/>
    </location>
</feature>
<protein>
    <recommendedName>
        <fullName evidence="4">Probable multidrug resistance protein NorM</fullName>
    </recommendedName>
    <alternativeName>
        <fullName evidence="12">Multidrug-efflux transporter</fullName>
    </alternativeName>
</protein>
<sequence length="443" mass="48556">MERDLTVGSEKKAMLLFAAPLILGNIFQQLYNVVDTWVVGRYVSADALAAVGTSFSLLTFLNSILIGLCMGVGVAFSMYFGSRESRRLRQSIFLSGISIGVVAVLMEGLLFLTEEEIVRLMRVDPVIFDMTLSYLHIVFMGIVPVFIYNFFAALTRSMGNSRAPVLFIAVSAVINIGLDLWFVAGLGMGVDGAAWATLIAQVVSAVGMAVYTIWRTPEMRLHREDCCWDGALWCKLANYASFTALQQSVMNFGILMIQGLVNSFGVAVTAAFAAAVKIDAFAYMPVQDFGNAFSTFIAQNYGARQEERIRRGIRFSVAAACVFSLAVSVLVFGFAPWLMRIFFDAGQTEILAIGVQYLRIEGACYVGIGLLFLLYGLYRGVGWPSMSLVLTVISLGTRVAVSYLLAPAMGYTIIWWSIPLGWLLADVAGFGVWAVRKPLEQKK</sequence>
<dbReference type="NCBIfam" id="TIGR00797">
    <property type="entry name" value="matE"/>
    <property type="match status" value="1"/>
</dbReference>
<keyword evidence="6" id="KW-0050">Antiport</keyword>
<feature type="transmembrane region" description="Helical" evidence="13">
    <location>
        <begin position="163"/>
        <end position="187"/>
    </location>
</feature>
<accession>A0ABV1GCZ1</accession>
<dbReference type="PANTHER" id="PTHR43298:SF2">
    <property type="entry name" value="FMN_FAD EXPORTER YEEO-RELATED"/>
    <property type="match status" value="1"/>
</dbReference>
<feature type="transmembrane region" description="Helical" evidence="13">
    <location>
        <begin position="132"/>
        <end position="151"/>
    </location>
</feature>
<feature type="transmembrane region" description="Helical" evidence="13">
    <location>
        <begin position="92"/>
        <end position="112"/>
    </location>
</feature>
<dbReference type="PIRSF" id="PIRSF006603">
    <property type="entry name" value="DinF"/>
    <property type="match status" value="1"/>
</dbReference>
<comment type="function">
    <text evidence="1">Multidrug efflux pump.</text>
</comment>
<comment type="caution">
    <text evidence="14">The sequence shown here is derived from an EMBL/GenBank/DDBJ whole genome shotgun (WGS) entry which is preliminary data.</text>
</comment>
<evidence type="ECO:0000256" key="6">
    <source>
        <dbReference type="ARBA" id="ARBA00022449"/>
    </source>
</evidence>
<evidence type="ECO:0000256" key="3">
    <source>
        <dbReference type="ARBA" id="ARBA00010199"/>
    </source>
</evidence>
<dbReference type="Pfam" id="PF01554">
    <property type="entry name" value="MatE"/>
    <property type="match status" value="2"/>
</dbReference>
<evidence type="ECO:0000256" key="9">
    <source>
        <dbReference type="ARBA" id="ARBA00022989"/>
    </source>
</evidence>
<feature type="transmembrane region" description="Helical" evidence="13">
    <location>
        <begin position="412"/>
        <end position="435"/>
    </location>
</feature>
<dbReference type="PANTHER" id="PTHR43298">
    <property type="entry name" value="MULTIDRUG RESISTANCE PROTEIN NORM-RELATED"/>
    <property type="match status" value="1"/>
</dbReference>
<evidence type="ECO:0000256" key="8">
    <source>
        <dbReference type="ARBA" id="ARBA00022692"/>
    </source>
</evidence>
<dbReference type="InterPro" id="IPR048279">
    <property type="entry name" value="MdtK-like"/>
</dbReference>
<keyword evidence="8 13" id="KW-0812">Transmembrane</keyword>
<feature type="transmembrane region" description="Helical" evidence="13">
    <location>
        <begin position="357"/>
        <end position="378"/>
    </location>
</feature>
<keyword evidence="15" id="KW-1185">Reference proteome</keyword>
<dbReference type="CDD" id="cd13138">
    <property type="entry name" value="MATE_yoeA_like"/>
    <property type="match status" value="1"/>
</dbReference>
<dbReference type="InterPro" id="IPR002528">
    <property type="entry name" value="MATE_fam"/>
</dbReference>
<evidence type="ECO:0000256" key="1">
    <source>
        <dbReference type="ARBA" id="ARBA00003408"/>
    </source>
</evidence>
<keyword evidence="5" id="KW-0813">Transport</keyword>
<dbReference type="Proteomes" id="UP001477672">
    <property type="component" value="Unassembled WGS sequence"/>
</dbReference>
<evidence type="ECO:0000256" key="5">
    <source>
        <dbReference type="ARBA" id="ARBA00022448"/>
    </source>
</evidence>
<comment type="similarity">
    <text evidence="3">Belongs to the multi antimicrobial extrusion (MATE) (TC 2.A.66.1) family.</text>
</comment>
<evidence type="ECO:0000256" key="12">
    <source>
        <dbReference type="ARBA" id="ARBA00031636"/>
    </source>
</evidence>
<keyword evidence="9 13" id="KW-1133">Transmembrane helix</keyword>
<proteinExistence type="inferred from homology"/>
<evidence type="ECO:0000256" key="7">
    <source>
        <dbReference type="ARBA" id="ARBA00022475"/>
    </source>
</evidence>
<feature type="transmembrane region" description="Helical" evidence="13">
    <location>
        <begin position="193"/>
        <end position="214"/>
    </location>
</feature>
<organism evidence="14 15">
    <name type="scientific">Ruthenibacterium intestinale</name>
    <dbReference type="NCBI Taxonomy" id="3133163"/>
    <lineage>
        <taxon>Bacteria</taxon>
        <taxon>Bacillati</taxon>
        <taxon>Bacillota</taxon>
        <taxon>Clostridia</taxon>
        <taxon>Eubacteriales</taxon>
        <taxon>Oscillospiraceae</taxon>
        <taxon>Ruthenibacterium</taxon>
    </lineage>
</organism>
<evidence type="ECO:0000256" key="13">
    <source>
        <dbReference type="SAM" id="Phobius"/>
    </source>
</evidence>
<dbReference type="EMBL" id="JBBMFA010000060">
    <property type="protein sequence ID" value="MEQ2519616.1"/>
    <property type="molecule type" value="Genomic_DNA"/>
</dbReference>
<comment type="subcellular location">
    <subcellularLocation>
        <location evidence="2">Cell membrane</location>
        <topology evidence="2">Multi-pass membrane protein</topology>
    </subcellularLocation>
</comment>
<keyword evidence="10" id="KW-0406">Ion transport</keyword>
<evidence type="ECO:0000256" key="4">
    <source>
        <dbReference type="ARBA" id="ARBA00020268"/>
    </source>
</evidence>
<evidence type="ECO:0000313" key="14">
    <source>
        <dbReference type="EMBL" id="MEQ2519616.1"/>
    </source>
</evidence>
<feature type="transmembrane region" description="Helical" evidence="13">
    <location>
        <begin position="12"/>
        <end position="31"/>
    </location>
</feature>
<feature type="transmembrane region" description="Helical" evidence="13">
    <location>
        <begin position="315"/>
        <end position="337"/>
    </location>
</feature>
<dbReference type="RefSeq" id="WP_349215048.1">
    <property type="nucleotide sequence ID" value="NZ_JBBMFA010000060.1"/>
</dbReference>
<gene>
    <name evidence="14" type="ORF">WMO24_04110</name>
</gene>
<evidence type="ECO:0000256" key="2">
    <source>
        <dbReference type="ARBA" id="ARBA00004651"/>
    </source>
</evidence>
<evidence type="ECO:0000256" key="11">
    <source>
        <dbReference type="ARBA" id="ARBA00023136"/>
    </source>
</evidence>
<keyword evidence="7" id="KW-1003">Cell membrane</keyword>
<feature type="transmembrane region" description="Helical" evidence="13">
    <location>
        <begin position="385"/>
        <end position="406"/>
    </location>
</feature>
<reference evidence="14 15" key="1">
    <citation type="submission" date="2024-03" db="EMBL/GenBank/DDBJ databases">
        <title>Human intestinal bacterial collection.</title>
        <authorList>
            <person name="Pauvert C."/>
            <person name="Hitch T.C.A."/>
            <person name="Clavel T."/>
        </authorList>
    </citation>
    <scope>NUCLEOTIDE SEQUENCE [LARGE SCALE GENOMIC DNA]</scope>
    <source>
        <strain evidence="14 15">CLA-JM-H11</strain>
    </source>
</reference>
<name>A0ABV1GCZ1_9FIRM</name>
<keyword evidence="11 13" id="KW-0472">Membrane</keyword>
<evidence type="ECO:0000313" key="15">
    <source>
        <dbReference type="Proteomes" id="UP001477672"/>
    </source>
</evidence>
<evidence type="ECO:0000256" key="10">
    <source>
        <dbReference type="ARBA" id="ARBA00023065"/>
    </source>
</evidence>